<evidence type="ECO:0000256" key="1">
    <source>
        <dbReference type="SAM" id="MobiDB-lite"/>
    </source>
</evidence>
<accession>A0AAQ3N161</accession>
<feature type="compositionally biased region" description="Polar residues" evidence="1">
    <location>
        <begin position="82"/>
        <end position="98"/>
    </location>
</feature>
<dbReference type="Proteomes" id="UP001374535">
    <property type="component" value="Chromosome 8"/>
</dbReference>
<keyword evidence="3" id="KW-1185">Reference proteome</keyword>
<proteinExistence type="predicted"/>
<sequence>PTSSEGSPPSHPFISRTSTTPTSTHSSSNSHPPRINPSRLGTPLLCILKSQIQPLLCLFIHRQRPPLQYPLLETRHHNWRRQSPQSFTQDIQNGANTDSPPPTGHHETLPPLVTCFFFFFLFFY</sequence>
<evidence type="ECO:0000313" key="2">
    <source>
        <dbReference type="EMBL" id="WVZ00792.1"/>
    </source>
</evidence>
<dbReference type="EMBL" id="CP144693">
    <property type="protein sequence ID" value="WVZ00792.1"/>
    <property type="molecule type" value="Genomic_DNA"/>
</dbReference>
<feature type="non-terminal residue" evidence="2">
    <location>
        <position position="1"/>
    </location>
</feature>
<feature type="compositionally biased region" description="Low complexity" evidence="1">
    <location>
        <begin position="15"/>
        <end position="33"/>
    </location>
</feature>
<reference evidence="2 3" key="1">
    <citation type="journal article" date="2023" name="Life. Sci Alliance">
        <title>Evolutionary insights into 3D genome organization and epigenetic landscape of Vigna mungo.</title>
        <authorList>
            <person name="Junaid A."/>
            <person name="Singh B."/>
            <person name="Bhatia S."/>
        </authorList>
    </citation>
    <scope>NUCLEOTIDE SEQUENCE [LARGE SCALE GENOMIC DNA]</scope>
    <source>
        <strain evidence="2">Urdbean</strain>
    </source>
</reference>
<protein>
    <submittedName>
        <fullName evidence="2">Uncharacterized protein</fullName>
    </submittedName>
</protein>
<name>A0AAQ3N161_VIGMU</name>
<gene>
    <name evidence="2" type="ORF">V8G54_026861</name>
</gene>
<organism evidence="2 3">
    <name type="scientific">Vigna mungo</name>
    <name type="common">Black gram</name>
    <name type="synonym">Phaseolus mungo</name>
    <dbReference type="NCBI Taxonomy" id="3915"/>
    <lineage>
        <taxon>Eukaryota</taxon>
        <taxon>Viridiplantae</taxon>
        <taxon>Streptophyta</taxon>
        <taxon>Embryophyta</taxon>
        <taxon>Tracheophyta</taxon>
        <taxon>Spermatophyta</taxon>
        <taxon>Magnoliopsida</taxon>
        <taxon>eudicotyledons</taxon>
        <taxon>Gunneridae</taxon>
        <taxon>Pentapetalae</taxon>
        <taxon>rosids</taxon>
        <taxon>fabids</taxon>
        <taxon>Fabales</taxon>
        <taxon>Fabaceae</taxon>
        <taxon>Papilionoideae</taxon>
        <taxon>50 kb inversion clade</taxon>
        <taxon>NPAAA clade</taxon>
        <taxon>indigoferoid/millettioid clade</taxon>
        <taxon>Phaseoleae</taxon>
        <taxon>Vigna</taxon>
    </lineage>
</organism>
<dbReference type="AlphaFoldDB" id="A0AAQ3N161"/>
<feature type="region of interest" description="Disordered" evidence="1">
    <location>
        <begin position="82"/>
        <end position="105"/>
    </location>
</feature>
<feature type="region of interest" description="Disordered" evidence="1">
    <location>
        <begin position="1"/>
        <end position="36"/>
    </location>
</feature>
<evidence type="ECO:0000313" key="3">
    <source>
        <dbReference type="Proteomes" id="UP001374535"/>
    </source>
</evidence>